<comment type="caution">
    <text evidence="2">The sequence shown here is derived from an EMBL/GenBank/DDBJ whole genome shotgun (WGS) entry which is preliminary data.</text>
</comment>
<feature type="signal peptide" evidence="1">
    <location>
        <begin position="1"/>
        <end position="24"/>
    </location>
</feature>
<gene>
    <name evidence="2" type="ORF">DLJ53_33025</name>
</gene>
<organism evidence="2 3">
    <name type="scientific">Acuticoccus sediminis</name>
    <dbReference type="NCBI Taxonomy" id="2184697"/>
    <lineage>
        <taxon>Bacteria</taxon>
        <taxon>Pseudomonadati</taxon>
        <taxon>Pseudomonadota</taxon>
        <taxon>Alphaproteobacteria</taxon>
        <taxon>Hyphomicrobiales</taxon>
        <taxon>Amorphaceae</taxon>
        <taxon>Acuticoccus</taxon>
    </lineage>
</organism>
<sequence>MKFVARLIRVAVLAAFAASSVAQAAGSAEMAAAMIASDDAAMHMPDCDACDDTDAGEMGLACGFVCGAGGFAVVLAPQPHVIVSALREALGPGVTQDFRGIASPPAKHPPRNLI</sequence>
<evidence type="ECO:0000313" key="2">
    <source>
        <dbReference type="EMBL" id="RAH96206.1"/>
    </source>
</evidence>
<dbReference type="EMBL" id="QHHQ01000015">
    <property type="protein sequence ID" value="RAH96206.1"/>
    <property type="molecule type" value="Genomic_DNA"/>
</dbReference>
<name>A0A8B2NJW1_9HYPH</name>
<keyword evidence="1" id="KW-0732">Signal</keyword>
<keyword evidence="3" id="KW-1185">Reference proteome</keyword>
<protein>
    <submittedName>
        <fullName evidence="2">Uncharacterized protein</fullName>
    </submittedName>
</protein>
<dbReference type="Proteomes" id="UP000249590">
    <property type="component" value="Unassembled WGS sequence"/>
</dbReference>
<reference evidence="2 3" key="1">
    <citation type="submission" date="2018-05" db="EMBL/GenBank/DDBJ databases">
        <title>Acuticoccus sediminis sp. nov., isolated from deep-sea sediment of Indian Ocean.</title>
        <authorList>
            <person name="Liu X."/>
            <person name="Lai Q."/>
            <person name="Du Y."/>
            <person name="Sun F."/>
            <person name="Zhang X."/>
            <person name="Wang S."/>
            <person name="Shao Z."/>
        </authorList>
    </citation>
    <scope>NUCLEOTIDE SEQUENCE [LARGE SCALE GENOMIC DNA]</scope>
    <source>
        <strain evidence="2 3">PTG4-2</strain>
    </source>
</reference>
<dbReference type="AlphaFoldDB" id="A0A8B2NJW1"/>
<accession>A0A8B2NJW1</accession>
<dbReference type="OrthoDB" id="7745832at2"/>
<evidence type="ECO:0000313" key="3">
    <source>
        <dbReference type="Proteomes" id="UP000249590"/>
    </source>
</evidence>
<proteinExistence type="predicted"/>
<dbReference type="RefSeq" id="WP_111352584.1">
    <property type="nucleotide sequence ID" value="NZ_QHHQ01000015.1"/>
</dbReference>
<feature type="chain" id="PRO_5032460898" evidence="1">
    <location>
        <begin position="25"/>
        <end position="114"/>
    </location>
</feature>
<evidence type="ECO:0000256" key="1">
    <source>
        <dbReference type="SAM" id="SignalP"/>
    </source>
</evidence>